<sequence>MKTFATLIASAVASHSSYSSYYSSSGYSSYSSSSSSSSSSTSFEGECGGRITDTETIIYSPGFERGYYYNFLDCKWDIDFGDIAGFNIVANTFDVEWHSVCGWDTVTVEANGDEFNFCGSNGYRRRRSASGDHPKEEDEGKANYDLANPSSDGFPDFFVSGGQASISLTTDYSVRNAGFEFVFERMSRLQVIEMHLNRIFDSFSREEDYSRRYTGRMTRILNKMKASETGDSCYAENGFAAEAADIQVFDADNMCKLNGQLNAAINSWARNWACDGRGRVHRQIIRAARKVRNFYNDRAGC</sequence>
<keyword evidence="1" id="KW-0677">Repeat</keyword>
<dbReference type="InterPro" id="IPR035914">
    <property type="entry name" value="Sperma_CUB_dom_sf"/>
</dbReference>
<dbReference type="Pfam" id="PF00431">
    <property type="entry name" value="CUB"/>
    <property type="match status" value="1"/>
</dbReference>
<evidence type="ECO:0000259" key="5">
    <source>
        <dbReference type="PROSITE" id="PS01180"/>
    </source>
</evidence>
<dbReference type="Gene3D" id="2.60.120.290">
    <property type="entry name" value="Spermadhesin, CUB domain"/>
    <property type="match status" value="1"/>
</dbReference>
<feature type="disulfide bond" evidence="3">
    <location>
        <begin position="101"/>
        <end position="118"/>
    </location>
</feature>
<evidence type="ECO:0000256" key="4">
    <source>
        <dbReference type="SAM" id="MobiDB-lite"/>
    </source>
</evidence>
<keyword evidence="7" id="KW-1185">Reference proteome</keyword>
<feature type="compositionally biased region" description="Basic and acidic residues" evidence="4">
    <location>
        <begin position="129"/>
        <end position="142"/>
    </location>
</feature>
<evidence type="ECO:0000256" key="1">
    <source>
        <dbReference type="ARBA" id="ARBA00022737"/>
    </source>
</evidence>
<feature type="domain" description="CUB" evidence="5">
    <location>
        <begin position="47"/>
        <end position="186"/>
    </location>
</feature>
<dbReference type="CDD" id="cd00041">
    <property type="entry name" value="CUB"/>
    <property type="match status" value="1"/>
</dbReference>
<dbReference type="Proteomes" id="UP001158576">
    <property type="component" value="Chromosome PAR"/>
</dbReference>
<organism evidence="6 7">
    <name type="scientific">Oikopleura dioica</name>
    <name type="common">Tunicate</name>
    <dbReference type="NCBI Taxonomy" id="34765"/>
    <lineage>
        <taxon>Eukaryota</taxon>
        <taxon>Metazoa</taxon>
        <taxon>Chordata</taxon>
        <taxon>Tunicata</taxon>
        <taxon>Appendicularia</taxon>
        <taxon>Copelata</taxon>
        <taxon>Oikopleuridae</taxon>
        <taxon>Oikopleura</taxon>
    </lineage>
</organism>
<evidence type="ECO:0000256" key="2">
    <source>
        <dbReference type="ARBA" id="ARBA00023157"/>
    </source>
</evidence>
<feature type="region of interest" description="Disordered" evidence="4">
    <location>
        <begin position="125"/>
        <end position="145"/>
    </location>
</feature>
<accession>A0ABN7RLV1</accession>
<feature type="disulfide bond" evidence="3">
    <location>
        <begin position="47"/>
        <end position="74"/>
    </location>
</feature>
<dbReference type="EMBL" id="OU015568">
    <property type="protein sequence ID" value="CAG5078196.1"/>
    <property type="molecule type" value="Genomic_DNA"/>
</dbReference>
<dbReference type="SMART" id="SM00042">
    <property type="entry name" value="CUB"/>
    <property type="match status" value="1"/>
</dbReference>
<evidence type="ECO:0000313" key="6">
    <source>
        <dbReference type="EMBL" id="CAG5078196.1"/>
    </source>
</evidence>
<gene>
    <name evidence="6" type="ORF">OKIOD_LOCUS483</name>
</gene>
<name>A0ABN7RLV1_OIKDI</name>
<proteinExistence type="predicted"/>
<dbReference type="PANTHER" id="PTHR24251">
    <property type="entry name" value="OVOCHYMASE-RELATED"/>
    <property type="match status" value="1"/>
</dbReference>
<protein>
    <submittedName>
        <fullName evidence="6">Oidioi.mRNA.OKI2018_I69.PAR.g8925.t1.cds</fullName>
    </submittedName>
</protein>
<dbReference type="SUPFAM" id="SSF49854">
    <property type="entry name" value="Spermadhesin, CUB domain"/>
    <property type="match status" value="1"/>
</dbReference>
<evidence type="ECO:0000313" key="7">
    <source>
        <dbReference type="Proteomes" id="UP001158576"/>
    </source>
</evidence>
<dbReference type="InterPro" id="IPR000859">
    <property type="entry name" value="CUB_dom"/>
</dbReference>
<keyword evidence="2 3" id="KW-1015">Disulfide bond</keyword>
<evidence type="ECO:0000256" key="3">
    <source>
        <dbReference type="PROSITE-ProRule" id="PRU00059"/>
    </source>
</evidence>
<dbReference type="PROSITE" id="PS01180">
    <property type="entry name" value="CUB"/>
    <property type="match status" value="1"/>
</dbReference>
<reference evidence="6 7" key="1">
    <citation type="submission" date="2021-04" db="EMBL/GenBank/DDBJ databases">
        <authorList>
            <person name="Bliznina A."/>
        </authorList>
    </citation>
    <scope>NUCLEOTIDE SEQUENCE [LARGE SCALE GENOMIC DNA]</scope>
</reference>